<dbReference type="GO" id="GO:0034450">
    <property type="term" value="F:ubiquitin-ubiquitin ligase activity"/>
    <property type="evidence" value="ECO:0007669"/>
    <property type="project" value="InterPro"/>
</dbReference>
<evidence type="ECO:0000256" key="11">
    <source>
        <dbReference type="ARBA" id="ARBA00040077"/>
    </source>
</evidence>
<keyword evidence="8" id="KW-0833">Ubl conjugation pathway</keyword>
<proteinExistence type="inferred from homology"/>
<dbReference type="CDD" id="cd16657">
    <property type="entry name" value="RING-Ubox_UBE4A"/>
    <property type="match status" value="1"/>
</dbReference>
<evidence type="ECO:0000256" key="1">
    <source>
        <dbReference type="ARBA" id="ARBA00000900"/>
    </source>
</evidence>
<keyword evidence="6" id="KW-0963">Cytoplasm</keyword>
<dbReference type="InterPro" id="IPR013083">
    <property type="entry name" value="Znf_RING/FYVE/PHD"/>
</dbReference>
<dbReference type="PROSITE" id="PS51698">
    <property type="entry name" value="U_BOX"/>
    <property type="match status" value="1"/>
</dbReference>
<dbReference type="EMBL" id="VTPC01003921">
    <property type="protein sequence ID" value="KAF2897807.1"/>
    <property type="molecule type" value="Genomic_DNA"/>
</dbReference>
<dbReference type="GO" id="GO:0005634">
    <property type="term" value="C:nucleus"/>
    <property type="evidence" value="ECO:0007669"/>
    <property type="project" value="TreeGrafter"/>
</dbReference>
<dbReference type="InterPro" id="IPR045132">
    <property type="entry name" value="UBE4"/>
</dbReference>
<dbReference type="Pfam" id="PF04564">
    <property type="entry name" value="U-box"/>
    <property type="match status" value="1"/>
</dbReference>
<dbReference type="InterPro" id="IPR003613">
    <property type="entry name" value="Ubox_domain"/>
</dbReference>
<evidence type="ECO:0000256" key="2">
    <source>
        <dbReference type="ARBA" id="ARBA00004496"/>
    </source>
</evidence>
<dbReference type="AlphaFoldDB" id="A0A8K0GDG8"/>
<keyword evidence="9" id="KW-0007">Acetylation</keyword>
<evidence type="ECO:0000256" key="4">
    <source>
        <dbReference type="ARBA" id="ARBA00007434"/>
    </source>
</evidence>
<dbReference type="GO" id="GO:0005737">
    <property type="term" value="C:cytoplasm"/>
    <property type="evidence" value="ECO:0007669"/>
    <property type="project" value="UniProtKB-SubCell"/>
</dbReference>
<keyword evidence="14" id="KW-1185">Reference proteome</keyword>
<dbReference type="PANTHER" id="PTHR13931">
    <property type="entry name" value="UBIQUITINATION FACTOR E4"/>
    <property type="match status" value="1"/>
</dbReference>
<dbReference type="UniPathway" id="UPA00143"/>
<comment type="subcellular location">
    <subcellularLocation>
        <location evidence="2">Cytoplasm</location>
    </subcellularLocation>
</comment>
<dbReference type="EC" id="2.3.2.27" evidence="5"/>
<dbReference type="GO" id="GO:0006511">
    <property type="term" value="P:ubiquitin-dependent protein catabolic process"/>
    <property type="evidence" value="ECO:0007669"/>
    <property type="project" value="InterPro"/>
</dbReference>
<keyword evidence="7" id="KW-0808">Transferase</keyword>
<comment type="caution">
    <text evidence="13">The sequence shown here is derived from an EMBL/GenBank/DDBJ whole genome shotgun (WGS) entry which is preliminary data.</text>
</comment>
<reference evidence="13" key="1">
    <citation type="submission" date="2019-08" db="EMBL/GenBank/DDBJ databases">
        <title>The genome of the North American firefly Photinus pyralis.</title>
        <authorList>
            <consortium name="Photinus pyralis genome working group"/>
            <person name="Fallon T.R."/>
            <person name="Sander Lower S.E."/>
            <person name="Weng J.-K."/>
        </authorList>
    </citation>
    <scope>NUCLEOTIDE SEQUENCE</scope>
    <source>
        <strain evidence="13">TRF0915ILg1</strain>
        <tissue evidence="13">Whole body</tissue>
    </source>
</reference>
<dbReference type="GO" id="GO:0000209">
    <property type="term" value="P:protein polyubiquitination"/>
    <property type="evidence" value="ECO:0007669"/>
    <property type="project" value="TreeGrafter"/>
</dbReference>
<gene>
    <name evidence="13" type="ORF">ILUMI_08363</name>
</gene>
<dbReference type="PANTHER" id="PTHR13931:SF16">
    <property type="entry name" value="UBIQUITIN CONJUGATION FACTOR E4 A"/>
    <property type="match status" value="1"/>
</dbReference>
<dbReference type="OrthoDB" id="20295at2759"/>
<organism evidence="13 14">
    <name type="scientific">Ignelater luminosus</name>
    <name type="common">Cucubano</name>
    <name type="synonym">Pyrophorus luminosus</name>
    <dbReference type="NCBI Taxonomy" id="2038154"/>
    <lineage>
        <taxon>Eukaryota</taxon>
        <taxon>Metazoa</taxon>
        <taxon>Ecdysozoa</taxon>
        <taxon>Arthropoda</taxon>
        <taxon>Hexapoda</taxon>
        <taxon>Insecta</taxon>
        <taxon>Pterygota</taxon>
        <taxon>Neoptera</taxon>
        <taxon>Endopterygota</taxon>
        <taxon>Coleoptera</taxon>
        <taxon>Polyphaga</taxon>
        <taxon>Elateriformia</taxon>
        <taxon>Elateroidea</taxon>
        <taxon>Elateridae</taxon>
        <taxon>Agrypninae</taxon>
        <taxon>Pyrophorini</taxon>
        <taxon>Ignelater</taxon>
    </lineage>
</organism>
<dbReference type="GO" id="GO:0000151">
    <property type="term" value="C:ubiquitin ligase complex"/>
    <property type="evidence" value="ECO:0007669"/>
    <property type="project" value="InterPro"/>
</dbReference>
<dbReference type="SUPFAM" id="SSF57850">
    <property type="entry name" value="RING/U-box"/>
    <property type="match status" value="1"/>
</dbReference>
<evidence type="ECO:0000313" key="14">
    <source>
        <dbReference type="Proteomes" id="UP000801492"/>
    </source>
</evidence>
<evidence type="ECO:0000256" key="3">
    <source>
        <dbReference type="ARBA" id="ARBA00004906"/>
    </source>
</evidence>
<dbReference type="SMART" id="SM00504">
    <property type="entry name" value="Ubox"/>
    <property type="match status" value="1"/>
</dbReference>
<dbReference type="FunFam" id="3.30.40.10:FF:000055">
    <property type="entry name" value="Ubiquitin conjugation factor e4 a"/>
    <property type="match status" value="1"/>
</dbReference>
<comment type="pathway">
    <text evidence="3">Protein modification; protein ubiquitination.</text>
</comment>
<dbReference type="Proteomes" id="UP000801492">
    <property type="component" value="Unassembled WGS sequence"/>
</dbReference>
<dbReference type="GO" id="GO:0036503">
    <property type="term" value="P:ERAD pathway"/>
    <property type="evidence" value="ECO:0007669"/>
    <property type="project" value="InterPro"/>
</dbReference>
<comment type="function">
    <text evidence="10">Ubiquitin-protein ligase that probably functions as an E3 ligase in conjunction with specific E1 and E2 ligases. May also function as an E4 ligase mediating the assembly of polyubiquitin chains on substrates ubiquitinated by another E3 ubiquitin ligase. Mediates 'Lys-48'-linked polyubiquitination of substrates.</text>
</comment>
<evidence type="ECO:0000256" key="8">
    <source>
        <dbReference type="ARBA" id="ARBA00022786"/>
    </source>
</evidence>
<accession>A0A8K0GDG8</accession>
<protein>
    <recommendedName>
        <fullName evidence="11">Ubiquitin conjugation factor E4 A</fullName>
        <ecNumber evidence="5">2.3.2.27</ecNumber>
    </recommendedName>
</protein>
<dbReference type="Pfam" id="PF10408">
    <property type="entry name" value="Ufd2P_core"/>
    <property type="match status" value="1"/>
</dbReference>
<comment type="similarity">
    <text evidence="4">Belongs to the ubiquitin conjugation factor E4 family.</text>
</comment>
<evidence type="ECO:0000256" key="6">
    <source>
        <dbReference type="ARBA" id="ARBA00022490"/>
    </source>
</evidence>
<evidence type="ECO:0000313" key="13">
    <source>
        <dbReference type="EMBL" id="KAF2897807.1"/>
    </source>
</evidence>
<evidence type="ECO:0000256" key="9">
    <source>
        <dbReference type="ARBA" id="ARBA00022990"/>
    </source>
</evidence>
<dbReference type="InterPro" id="IPR019474">
    <property type="entry name" value="Ub_conjug_fac_E4_core"/>
</dbReference>
<comment type="catalytic activity">
    <reaction evidence="1">
        <text>S-ubiquitinyl-[E2 ubiquitin-conjugating enzyme]-L-cysteine + [acceptor protein]-L-lysine = [E2 ubiquitin-conjugating enzyme]-L-cysteine + N(6)-ubiquitinyl-[acceptor protein]-L-lysine.</text>
        <dbReference type="EC" id="2.3.2.27"/>
    </reaction>
</comment>
<evidence type="ECO:0000256" key="5">
    <source>
        <dbReference type="ARBA" id="ARBA00012483"/>
    </source>
</evidence>
<feature type="domain" description="U-box" evidence="12">
    <location>
        <begin position="925"/>
        <end position="999"/>
    </location>
</feature>
<evidence type="ECO:0000256" key="10">
    <source>
        <dbReference type="ARBA" id="ARBA00037624"/>
    </source>
</evidence>
<sequence length="1000" mass="114244">MSEAVNPFAALLESNNSSAEEANTVQKAQRVTTIIEDIFGFTLNKNKRQKLVYLEDISNTFSNQDLNIDSLEHALFERILLSSPQDYIESLPNTLIRSEICEAKVILYLFTCFKKALEFHNEEVLVHNIKDLIMRNVITALKQPELYENQDLIAQLYDISKQIDSSSSLFLEEIYLRLSKDEDGPGLIKETFTMLLRMIHIDIARATLVTFPPSVFHILYFYGTREPLAIILLDYCNPKNVDSGIEYANTLLGALFSVSVLPKVANGSFEFFQDPLDQASNVTAEGILWTNSNRVLQDIHKLILHLLKCSSESRTRILRWLGNCLKANADKGKLWNAQSAEFNPSNFTTVSDGFMINFGTLLMKLCQPFCSNISDEKILKVDPTYCAVPNEDCEKKGIHLLNMSKETCLVPSESEVGNESTRLTSSTYSFVTECFFMGHRAFDLGFRVTSDKLVRLNQEMSRIERAYHEALSQAGPMADIVDSIKQRMSSELSKYLSIKCSMSEPNLLEGVFSFLSASAFWLTQVALNTDCDDRLTNFSPLKLKMVTFPLPDKISDTLKCIPEFVIENIVCYLIFLRRFNPKVFEEQGYDRLKPLFTFILMYMGSSQRTRNPHLRAHLAEALEALLPYHKDEPAGLNNLGGVQRERLFKEHEHRKEIVPILLEVFVGIEMTGQSVQFEQKFNYRRPMYMVMDYIWDMPEYQHYFKQLAEEAELNMEAVSPPLFLRFVNLLINDAIFLLDESLANMAKLREMQTAREKGEWDRLPVQERAQNMGYMQHIGMIARFDNILGRDTIHALECLTSRITIVFTHSTMVDRVAAMLNYFLLNLVGPNQRNFKVKDQKEYSFDPAATVLDICKIYVNLKESEAFCLAVSQDGRSYSPQLFTLAEDVLVRIGGGPLVGELQEVANKVSQKAAEYQTSEEAVAEAPDHFLDPIMSTLMTDPVILPSSRQTVDRSTIARHLLSDQTDPFNRAPLSMDQVIPNTELAEEIRKWLEERKIKR</sequence>
<evidence type="ECO:0000256" key="7">
    <source>
        <dbReference type="ARBA" id="ARBA00022679"/>
    </source>
</evidence>
<dbReference type="Gene3D" id="3.30.40.10">
    <property type="entry name" value="Zinc/RING finger domain, C3HC4 (zinc finger)"/>
    <property type="match status" value="1"/>
</dbReference>
<evidence type="ECO:0000259" key="12">
    <source>
        <dbReference type="PROSITE" id="PS51698"/>
    </source>
</evidence>
<name>A0A8K0GDG8_IGNLU</name>